<dbReference type="Proteomes" id="UP000685013">
    <property type="component" value="Chromosome 12"/>
</dbReference>
<dbReference type="EMBL" id="JAGKQH010000012">
    <property type="protein sequence ID" value="KAG6586112.1"/>
    <property type="molecule type" value="Genomic_DNA"/>
</dbReference>
<organism evidence="1 2">
    <name type="scientific">Cucurbita argyrosperma subsp. sororia</name>
    <dbReference type="NCBI Taxonomy" id="37648"/>
    <lineage>
        <taxon>Eukaryota</taxon>
        <taxon>Viridiplantae</taxon>
        <taxon>Streptophyta</taxon>
        <taxon>Embryophyta</taxon>
        <taxon>Tracheophyta</taxon>
        <taxon>Spermatophyta</taxon>
        <taxon>Magnoliopsida</taxon>
        <taxon>eudicotyledons</taxon>
        <taxon>Gunneridae</taxon>
        <taxon>Pentapetalae</taxon>
        <taxon>rosids</taxon>
        <taxon>fabids</taxon>
        <taxon>Cucurbitales</taxon>
        <taxon>Cucurbitaceae</taxon>
        <taxon>Cucurbiteae</taxon>
        <taxon>Cucurbita</taxon>
    </lineage>
</organism>
<sequence>MQCFESDGHNLVSQLKAFLSLYQIFRFAIRISTILDSLLLHKPCNSSFHLQNLSNKIPKLLDQDLRRFSSIERAFDQIEKRSSIAPCRRKVVAVEEKNSGIITFNSEMDWV</sequence>
<evidence type="ECO:0000313" key="1">
    <source>
        <dbReference type="EMBL" id="KAG6586112.1"/>
    </source>
</evidence>
<gene>
    <name evidence="1" type="ORF">SDJN03_18845</name>
</gene>
<dbReference type="AlphaFoldDB" id="A0AAV6MSX4"/>
<proteinExistence type="predicted"/>
<accession>A0AAV6MSX4</accession>
<comment type="caution">
    <text evidence="1">The sequence shown here is derived from an EMBL/GenBank/DDBJ whole genome shotgun (WGS) entry which is preliminary data.</text>
</comment>
<keyword evidence="2" id="KW-1185">Reference proteome</keyword>
<protein>
    <submittedName>
        <fullName evidence="1">Uncharacterized protein</fullName>
    </submittedName>
</protein>
<feature type="non-terminal residue" evidence="1">
    <location>
        <position position="1"/>
    </location>
</feature>
<evidence type="ECO:0000313" key="2">
    <source>
        <dbReference type="Proteomes" id="UP000685013"/>
    </source>
</evidence>
<reference evidence="1 2" key="1">
    <citation type="journal article" date="2021" name="Hortic Res">
        <title>The domestication of Cucurbita argyrosperma as revealed by the genome of its wild relative.</title>
        <authorList>
            <person name="Barrera-Redondo J."/>
            <person name="Sanchez-de la Vega G."/>
            <person name="Aguirre-Liguori J.A."/>
            <person name="Castellanos-Morales G."/>
            <person name="Gutierrez-Guerrero Y.T."/>
            <person name="Aguirre-Dugua X."/>
            <person name="Aguirre-Planter E."/>
            <person name="Tenaillon M.I."/>
            <person name="Lira-Saade R."/>
            <person name="Eguiarte L.E."/>
        </authorList>
    </citation>
    <scope>NUCLEOTIDE SEQUENCE [LARGE SCALE GENOMIC DNA]</scope>
    <source>
        <strain evidence="1">JBR-2021</strain>
    </source>
</reference>
<name>A0AAV6MSX4_9ROSI</name>